<dbReference type="InterPro" id="IPR047589">
    <property type="entry name" value="DUF11_rpt"/>
</dbReference>
<keyword evidence="2" id="KW-1133">Transmembrane helix</keyword>
<reference evidence="4 5" key="1">
    <citation type="journal article" date="2016" name="Nat. Commun.">
        <title>Thousands of microbial genomes shed light on interconnected biogeochemical processes in an aquifer system.</title>
        <authorList>
            <person name="Anantharaman K."/>
            <person name="Brown C.T."/>
            <person name="Hug L.A."/>
            <person name="Sharon I."/>
            <person name="Castelle C.J."/>
            <person name="Probst A.J."/>
            <person name="Thomas B.C."/>
            <person name="Singh A."/>
            <person name="Wilkins M.J."/>
            <person name="Karaoz U."/>
            <person name="Brodie E.L."/>
            <person name="Williams K.H."/>
            <person name="Hubbard S.S."/>
            <person name="Banfield J.F."/>
        </authorList>
    </citation>
    <scope>NUCLEOTIDE SEQUENCE [LARGE SCALE GENOMIC DNA]</scope>
</reference>
<feature type="compositionally biased region" description="Polar residues" evidence="1">
    <location>
        <begin position="68"/>
        <end position="82"/>
    </location>
</feature>
<feature type="transmembrane region" description="Helical" evidence="2">
    <location>
        <begin position="793"/>
        <end position="820"/>
    </location>
</feature>
<feature type="compositionally biased region" description="Gly residues" evidence="1">
    <location>
        <begin position="725"/>
        <end position="734"/>
    </location>
</feature>
<feature type="region of interest" description="Disordered" evidence="1">
    <location>
        <begin position="713"/>
        <end position="734"/>
    </location>
</feature>
<dbReference type="STRING" id="1802280.A3B37_00225"/>
<dbReference type="AlphaFoldDB" id="A0A1G2LA49"/>
<keyword evidence="2" id="KW-0472">Membrane</keyword>
<dbReference type="Gene3D" id="2.60.40.10">
    <property type="entry name" value="Immunoglobulins"/>
    <property type="match status" value="1"/>
</dbReference>
<feature type="domain" description="DUF11" evidence="3">
    <location>
        <begin position="463"/>
        <end position="582"/>
    </location>
</feature>
<comment type="caution">
    <text evidence="4">The sequence shown here is derived from an EMBL/GenBank/DDBJ whole genome shotgun (WGS) entry which is preliminary data.</text>
</comment>
<proteinExistence type="predicted"/>
<accession>A0A1G2LA49</accession>
<keyword evidence="2" id="KW-0812">Transmembrane</keyword>
<organism evidence="4 5">
    <name type="scientific">Candidatus Sungbacteria bacterium RIFCSPLOWO2_01_FULL_59_16</name>
    <dbReference type="NCBI Taxonomy" id="1802280"/>
    <lineage>
        <taxon>Bacteria</taxon>
        <taxon>Candidatus Sungiibacteriota</taxon>
    </lineage>
</organism>
<feature type="compositionally biased region" description="Pro residues" evidence="1">
    <location>
        <begin position="86"/>
        <end position="98"/>
    </location>
</feature>
<evidence type="ECO:0000259" key="3">
    <source>
        <dbReference type="Pfam" id="PF01345"/>
    </source>
</evidence>
<evidence type="ECO:0000313" key="5">
    <source>
        <dbReference type="Proteomes" id="UP000176705"/>
    </source>
</evidence>
<dbReference type="InterPro" id="IPR001434">
    <property type="entry name" value="OmcB-like_DUF11"/>
</dbReference>
<dbReference type="InterPro" id="IPR013783">
    <property type="entry name" value="Ig-like_fold"/>
</dbReference>
<dbReference type="NCBIfam" id="TIGR01451">
    <property type="entry name" value="B_ant_repeat"/>
    <property type="match status" value="1"/>
</dbReference>
<sequence>MSSVSSNLLFAKRHSREREILSWLLVFSLLAVSLPAPFAFAQEGGDETQSSESAPPPPEETPPAEDTNIANDVSSSESTATDPSEPETPNPAGEPPPSGDQAPAAGETAESQADGPAVVVTGDASADANAVNAVNTNVTNGEIDVIALNSSSSTEEIDLRTDIATSSTEGLPCPGEGCDGAGNLIVENQNDATVENDLVVSAVTGGNSASAGSLCGDAAVLTGDAVAGANVVNIVNTNIVDSRMLVVTINKLGDWLGDLVFPGRQFFEGFSSSVAPDTDVQNTNEAQVSNEVSVTADTGGNTATGGNEAAIATGNAMALSNIVNFVNTNLVGGGSFTLLLNLGGAWTGNVFSLPPGASLSEDGSRISIRYNGSGGSGPSGAGSLTVSNENGATIGNRVIVFASTGQNSASADCGNAGILTGNALAAANVVNIANSNVISANWFLALVNIAGDWGGSLAFGRPDLWIGKTASLSAPEPIGLGYRITYTLTIVNRGDADATDVTLDDYFDAEHLTLEDPGGGTIAGPGHISWDIGTLPIGESETRSYTVAVTDLPEGVTWLTGIGGIDGYEPDANAANNTDSMAILADRHLSGPPQGSWPPELVMTKTNDATSTPISAPGTVHYTLTLKNTGGGISYHTRVFDTVKAPDGSVINSEEWDLGDVFPGETVIIDYDIEFATTSLSGMYENIASAEGLGGSQDGYSVLSNTASSSVTVIGEEAESPPPGDGGGTAEGLGGAEPAIAAFTAPNPTAVLPPTAIEPEGPSLGELLAASFPEALAAPPSPPLSRRPEKGGLAAIFSGLPIPWDFLLILLASILIATLARRALEDRNRSSTFHRRR</sequence>
<gene>
    <name evidence="4" type="ORF">A3B37_00225</name>
</gene>
<dbReference type="Pfam" id="PF01345">
    <property type="entry name" value="DUF11"/>
    <property type="match status" value="1"/>
</dbReference>
<dbReference type="Proteomes" id="UP000176705">
    <property type="component" value="Unassembled WGS sequence"/>
</dbReference>
<evidence type="ECO:0000256" key="2">
    <source>
        <dbReference type="SAM" id="Phobius"/>
    </source>
</evidence>
<evidence type="ECO:0000256" key="1">
    <source>
        <dbReference type="SAM" id="MobiDB-lite"/>
    </source>
</evidence>
<dbReference type="EMBL" id="MHQS01000015">
    <property type="protein sequence ID" value="OHA08513.1"/>
    <property type="molecule type" value="Genomic_DNA"/>
</dbReference>
<name>A0A1G2LA49_9BACT</name>
<evidence type="ECO:0000313" key="4">
    <source>
        <dbReference type="EMBL" id="OHA08513.1"/>
    </source>
</evidence>
<protein>
    <recommendedName>
        <fullName evidence="3">DUF11 domain-containing protein</fullName>
    </recommendedName>
</protein>
<feature type="region of interest" description="Disordered" evidence="1">
    <location>
        <begin position="41"/>
        <end position="115"/>
    </location>
</feature>